<accession>A0A177N0T1</accession>
<feature type="domain" description="Ice-binding protein C-terminal" evidence="1">
    <location>
        <begin position="174"/>
        <end position="196"/>
    </location>
</feature>
<gene>
    <name evidence="2" type="ORF">A1355_16340</name>
</gene>
<dbReference type="AlphaFoldDB" id="A0A177N0T1"/>
<name>A0A177N0T1_9GAMM</name>
<dbReference type="Proteomes" id="UP000077628">
    <property type="component" value="Unassembled WGS sequence"/>
</dbReference>
<protein>
    <recommendedName>
        <fullName evidence="1">Ice-binding protein C-terminal domain-containing protein</fullName>
    </recommendedName>
</protein>
<dbReference type="EMBL" id="LUUK01000234">
    <property type="protein sequence ID" value="OAI11153.1"/>
    <property type="molecule type" value="Genomic_DNA"/>
</dbReference>
<proteinExistence type="predicted"/>
<evidence type="ECO:0000259" key="1">
    <source>
        <dbReference type="Pfam" id="PF07589"/>
    </source>
</evidence>
<evidence type="ECO:0000313" key="3">
    <source>
        <dbReference type="Proteomes" id="UP000077628"/>
    </source>
</evidence>
<organism evidence="2 3">
    <name type="scientific">Methylomonas koyamae</name>
    <dbReference type="NCBI Taxonomy" id="702114"/>
    <lineage>
        <taxon>Bacteria</taxon>
        <taxon>Pseudomonadati</taxon>
        <taxon>Pseudomonadota</taxon>
        <taxon>Gammaproteobacteria</taxon>
        <taxon>Methylococcales</taxon>
        <taxon>Methylococcaceae</taxon>
        <taxon>Methylomonas</taxon>
    </lineage>
</organism>
<evidence type="ECO:0000313" key="2">
    <source>
        <dbReference type="EMBL" id="OAI11153.1"/>
    </source>
</evidence>
<sequence length="205" mass="20802">MYSGYGLGATAASNDGTLGSQPDHAFDNDGSASSYTDYAPDGNVDAALLYFGSNGVDIDSLSVGYINGDADISVLAYTGSLVGGALPAAAAIANHTFAQLLSAGWSFIGNYNMGSTNTAKAINSDNVSSSYWLISAYTTSAGTGKGDSTSLLSFGNDYFKLSAVSGIVSTTTGSVPEPASALLIALGLLGFRARMRDTRGNLLIA</sequence>
<reference evidence="3" key="1">
    <citation type="submission" date="2016-03" db="EMBL/GenBank/DDBJ databases">
        <authorList>
            <person name="Heylen K."/>
            <person name="De Vos P."/>
            <person name="Vekeman B."/>
        </authorList>
    </citation>
    <scope>NUCLEOTIDE SEQUENCE [LARGE SCALE GENOMIC DNA]</scope>
    <source>
        <strain evidence="3">R-45383</strain>
    </source>
</reference>
<keyword evidence="3" id="KW-1185">Reference proteome</keyword>
<dbReference type="NCBIfam" id="NF041927">
    <property type="entry name" value="Xrt_dep_XDP1"/>
    <property type="match status" value="1"/>
</dbReference>
<comment type="caution">
    <text evidence="2">The sequence shown here is derived from an EMBL/GenBank/DDBJ whole genome shotgun (WGS) entry which is preliminary data.</text>
</comment>
<dbReference type="InterPro" id="IPR013424">
    <property type="entry name" value="Ice-binding_C"/>
</dbReference>
<dbReference type="Pfam" id="PF07589">
    <property type="entry name" value="PEP-CTERM"/>
    <property type="match status" value="1"/>
</dbReference>
<dbReference type="InterPro" id="IPR049672">
    <property type="entry name" value="Xrt_dep_XDP1"/>
</dbReference>